<dbReference type="InterPro" id="IPR002798">
    <property type="entry name" value="SpoIIM-like"/>
</dbReference>
<dbReference type="AlphaFoldDB" id="A0A8E7B4W9"/>
<name>A0A8E7B4W9_9EURY</name>
<protein>
    <submittedName>
        <fullName evidence="2">Stage II sporulation protein M</fullName>
    </submittedName>
</protein>
<dbReference type="EMBL" id="CP075546">
    <property type="protein sequence ID" value="QVV90486.1"/>
    <property type="molecule type" value="Genomic_DNA"/>
</dbReference>
<evidence type="ECO:0000256" key="1">
    <source>
        <dbReference type="SAM" id="Phobius"/>
    </source>
</evidence>
<dbReference type="Proteomes" id="UP000680656">
    <property type="component" value="Chromosome"/>
</dbReference>
<dbReference type="PANTHER" id="PTHR35337:SF1">
    <property type="entry name" value="SLR1478 PROTEIN"/>
    <property type="match status" value="1"/>
</dbReference>
<feature type="transmembrane region" description="Helical" evidence="1">
    <location>
        <begin position="107"/>
        <end position="133"/>
    </location>
</feature>
<keyword evidence="1" id="KW-0472">Membrane</keyword>
<sequence length="189" mass="19926">MSETLKISHYLAISGIILIAGFAVGFGLSITEPAFGETLLTLFQEMIAGQIMGDDPPMLALQLFLNNLEACVVIFIGGAFFGFLSVFILMMNGVIIGAVLEIVRKEAGYIALIAAIVPHGIFELPAVIASGALGLMLGRSVKNELAGGSEASIEAWSLGGYFLKYIIPFVAIAAIIEAFITPAVLQMVT</sequence>
<feature type="transmembrane region" description="Helical" evidence="1">
    <location>
        <begin position="72"/>
        <end position="100"/>
    </location>
</feature>
<gene>
    <name evidence="2" type="ORF">KHC33_08435</name>
</gene>
<dbReference type="GeneID" id="65097205"/>
<evidence type="ECO:0000313" key="2">
    <source>
        <dbReference type="EMBL" id="QVV90486.1"/>
    </source>
</evidence>
<organism evidence="2 3">
    <name type="scientific">Methanospirillum purgamenti</name>
    <dbReference type="NCBI Taxonomy" id="2834276"/>
    <lineage>
        <taxon>Archaea</taxon>
        <taxon>Methanobacteriati</taxon>
        <taxon>Methanobacteriota</taxon>
        <taxon>Stenosarchaea group</taxon>
        <taxon>Methanomicrobia</taxon>
        <taxon>Methanomicrobiales</taxon>
        <taxon>Methanospirillaceae</taxon>
        <taxon>Methanospirillum</taxon>
    </lineage>
</organism>
<dbReference type="PANTHER" id="PTHR35337">
    <property type="entry name" value="SLR1478 PROTEIN"/>
    <property type="match status" value="1"/>
</dbReference>
<keyword evidence="3" id="KW-1185">Reference proteome</keyword>
<feature type="transmembrane region" description="Helical" evidence="1">
    <location>
        <begin position="7"/>
        <end position="30"/>
    </location>
</feature>
<accession>A0A8E7B4W9</accession>
<reference evidence="2 3" key="1">
    <citation type="submission" date="2021-05" db="EMBL/GenBank/DDBJ databases">
        <title>A novel Methanospirillum isolate from a pyrite-forming mixed culture.</title>
        <authorList>
            <person name="Bunk B."/>
            <person name="Sproer C."/>
            <person name="Spring S."/>
            <person name="Pester M."/>
        </authorList>
    </citation>
    <scope>NUCLEOTIDE SEQUENCE [LARGE SCALE GENOMIC DNA]</scope>
    <source>
        <strain evidence="2 3">J.3.6.1-F.2.7.3</strain>
    </source>
</reference>
<dbReference type="KEGG" id="mrtj:KHC33_08435"/>
<dbReference type="Pfam" id="PF01944">
    <property type="entry name" value="SpoIIM"/>
    <property type="match status" value="1"/>
</dbReference>
<feature type="transmembrane region" description="Helical" evidence="1">
    <location>
        <begin position="165"/>
        <end position="185"/>
    </location>
</feature>
<keyword evidence="1" id="KW-0812">Transmembrane</keyword>
<proteinExistence type="predicted"/>
<dbReference type="RefSeq" id="WP_214421254.1">
    <property type="nucleotide sequence ID" value="NZ_CP075546.1"/>
</dbReference>
<evidence type="ECO:0000313" key="3">
    <source>
        <dbReference type="Proteomes" id="UP000680656"/>
    </source>
</evidence>
<keyword evidence="1" id="KW-1133">Transmembrane helix</keyword>